<keyword evidence="2" id="KW-0812">Transmembrane</keyword>
<feature type="transmembrane region" description="Helical" evidence="2">
    <location>
        <begin position="195"/>
        <end position="215"/>
    </location>
</feature>
<evidence type="ECO:0000259" key="3">
    <source>
        <dbReference type="PROSITE" id="PS50850"/>
    </source>
</evidence>
<dbReference type="InterPro" id="IPR011701">
    <property type="entry name" value="MFS"/>
</dbReference>
<keyword evidence="2" id="KW-1133">Transmembrane helix</keyword>
<dbReference type="Proteomes" id="UP000014760">
    <property type="component" value="Unassembled WGS sequence"/>
</dbReference>
<feature type="transmembrane region" description="Helical" evidence="2">
    <location>
        <begin position="285"/>
        <end position="308"/>
    </location>
</feature>
<accession>R7TIS0</accession>
<dbReference type="OMA" id="TQAFLMF"/>
<feature type="transmembrane region" description="Helical" evidence="2">
    <location>
        <begin position="256"/>
        <end position="273"/>
    </location>
</feature>
<dbReference type="CDD" id="cd17352">
    <property type="entry name" value="MFS_MCT_SLC16"/>
    <property type="match status" value="1"/>
</dbReference>
<organism evidence="4">
    <name type="scientific">Capitella teleta</name>
    <name type="common">Polychaete worm</name>
    <dbReference type="NCBI Taxonomy" id="283909"/>
    <lineage>
        <taxon>Eukaryota</taxon>
        <taxon>Metazoa</taxon>
        <taxon>Spiralia</taxon>
        <taxon>Lophotrochozoa</taxon>
        <taxon>Annelida</taxon>
        <taxon>Polychaeta</taxon>
        <taxon>Sedentaria</taxon>
        <taxon>Scolecida</taxon>
        <taxon>Capitellidae</taxon>
        <taxon>Capitella</taxon>
    </lineage>
</organism>
<feature type="transmembrane region" description="Helical" evidence="2">
    <location>
        <begin position="105"/>
        <end position="124"/>
    </location>
</feature>
<dbReference type="InterPro" id="IPR020846">
    <property type="entry name" value="MFS_dom"/>
</dbReference>
<dbReference type="EMBL" id="AMQN01003011">
    <property type="status" value="NOT_ANNOTATED_CDS"/>
    <property type="molecule type" value="Genomic_DNA"/>
</dbReference>
<feature type="transmembrane region" description="Helical" evidence="2">
    <location>
        <begin position="36"/>
        <end position="63"/>
    </location>
</feature>
<feature type="transmembrane region" description="Helical" evidence="2">
    <location>
        <begin position="164"/>
        <end position="183"/>
    </location>
</feature>
<reference evidence="4 6" key="2">
    <citation type="journal article" date="2013" name="Nature">
        <title>Insights into bilaterian evolution from three spiralian genomes.</title>
        <authorList>
            <person name="Simakov O."/>
            <person name="Marletaz F."/>
            <person name="Cho S.J."/>
            <person name="Edsinger-Gonzales E."/>
            <person name="Havlak P."/>
            <person name="Hellsten U."/>
            <person name="Kuo D.H."/>
            <person name="Larsson T."/>
            <person name="Lv J."/>
            <person name="Arendt D."/>
            <person name="Savage R."/>
            <person name="Osoegawa K."/>
            <person name="de Jong P."/>
            <person name="Grimwood J."/>
            <person name="Chapman J.A."/>
            <person name="Shapiro H."/>
            <person name="Aerts A."/>
            <person name="Otillar R.P."/>
            <person name="Terry A.Y."/>
            <person name="Boore J.L."/>
            <person name="Grigoriev I.V."/>
            <person name="Lindberg D.R."/>
            <person name="Seaver E.C."/>
            <person name="Weisblat D.A."/>
            <person name="Putnam N.H."/>
            <person name="Rokhsar D.S."/>
        </authorList>
    </citation>
    <scope>NUCLEOTIDE SEQUENCE</scope>
    <source>
        <strain evidence="4 6">I ESC-2004</strain>
    </source>
</reference>
<proteinExistence type="predicted"/>
<reference evidence="6" key="1">
    <citation type="submission" date="2012-12" db="EMBL/GenBank/DDBJ databases">
        <authorList>
            <person name="Hellsten U."/>
            <person name="Grimwood J."/>
            <person name="Chapman J.A."/>
            <person name="Shapiro H."/>
            <person name="Aerts A."/>
            <person name="Otillar R.P."/>
            <person name="Terry A.Y."/>
            <person name="Boore J.L."/>
            <person name="Simakov O."/>
            <person name="Marletaz F."/>
            <person name="Cho S.-J."/>
            <person name="Edsinger-Gonzales E."/>
            <person name="Havlak P."/>
            <person name="Kuo D.-H."/>
            <person name="Larsson T."/>
            <person name="Lv J."/>
            <person name="Arendt D."/>
            <person name="Savage R."/>
            <person name="Osoegawa K."/>
            <person name="de Jong P."/>
            <person name="Lindberg D.R."/>
            <person name="Seaver E.C."/>
            <person name="Weisblat D.A."/>
            <person name="Putnam N.H."/>
            <person name="Grigoriev I.V."/>
            <person name="Rokhsar D.S."/>
        </authorList>
    </citation>
    <scope>NUCLEOTIDE SEQUENCE</scope>
    <source>
        <strain evidence="6">I ESC-2004</strain>
    </source>
</reference>
<name>R7TIS0_CAPTE</name>
<evidence type="ECO:0000313" key="6">
    <source>
        <dbReference type="Proteomes" id="UP000014760"/>
    </source>
</evidence>
<keyword evidence="6" id="KW-1185">Reference proteome</keyword>
<dbReference type="PANTHER" id="PTHR11360">
    <property type="entry name" value="MONOCARBOXYLATE TRANSPORTER"/>
    <property type="match status" value="1"/>
</dbReference>
<dbReference type="GO" id="GO:0008028">
    <property type="term" value="F:monocarboxylic acid transmembrane transporter activity"/>
    <property type="evidence" value="ECO:0007669"/>
    <property type="project" value="TreeGrafter"/>
</dbReference>
<feature type="transmembrane region" description="Helical" evidence="2">
    <location>
        <begin position="343"/>
        <end position="366"/>
    </location>
</feature>
<dbReference type="InterPro" id="IPR036259">
    <property type="entry name" value="MFS_trans_sf"/>
</dbReference>
<keyword evidence="2" id="KW-0472">Membrane</keyword>
<evidence type="ECO:0000256" key="1">
    <source>
        <dbReference type="ARBA" id="ARBA00004141"/>
    </source>
</evidence>
<dbReference type="GO" id="GO:0016020">
    <property type="term" value="C:membrane"/>
    <property type="evidence" value="ECO:0007669"/>
    <property type="project" value="UniProtKB-SubCell"/>
</dbReference>
<feature type="domain" description="Major facilitator superfamily (MFS) profile" evidence="3">
    <location>
        <begin position="39"/>
        <end position="433"/>
    </location>
</feature>
<dbReference type="Pfam" id="PF07690">
    <property type="entry name" value="MFS_1"/>
    <property type="match status" value="1"/>
</dbReference>
<dbReference type="PANTHER" id="PTHR11360:SF284">
    <property type="entry name" value="EG:103B4.3 PROTEIN-RELATED"/>
    <property type="match status" value="1"/>
</dbReference>
<dbReference type="AlphaFoldDB" id="R7TIS0"/>
<evidence type="ECO:0000313" key="4">
    <source>
        <dbReference type="EMBL" id="ELT90990.1"/>
    </source>
</evidence>
<dbReference type="Gene3D" id="1.20.1250.20">
    <property type="entry name" value="MFS general substrate transporter like domains"/>
    <property type="match status" value="2"/>
</dbReference>
<dbReference type="OrthoDB" id="10060767at2759"/>
<dbReference type="SUPFAM" id="SSF103473">
    <property type="entry name" value="MFS general substrate transporter"/>
    <property type="match status" value="1"/>
</dbReference>
<dbReference type="EMBL" id="KB310691">
    <property type="protein sequence ID" value="ELT90990.1"/>
    <property type="molecule type" value="Genomic_DNA"/>
</dbReference>
<gene>
    <name evidence="4" type="ORF">CAPTEDRAFT_154453</name>
</gene>
<reference evidence="5" key="3">
    <citation type="submission" date="2015-06" db="UniProtKB">
        <authorList>
            <consortium name="EnsemblMetazoa"/>
        </authorList>
    </citation>
    <scope>IDENTIFICATION</scope>
</reference>
<protein>
    <recommendedName>
        <fullName evidence="3">Major facilitator superfamily (MFS) profile domain-containing protein</fullName>
    </recommendedName>
</protein>
<feature type="transmembrane region" description="Helical" evidence="2">
    <location>
        <begin position="320"/>
        <end position="337"/>
    </location>
</feature>
<dbReference type="EnsemblMetazoa" id="CapteT154453">
    <property type="protein sequence ID" value="CapteP154453"/>
    <property type="gene ID" value="CapteG154453"/>
</dbReference>
<evidence type="ECO:0000256" key="2">
    <source>
        <dbReference type="SAM" id="Phobius"/>
    </source>
</evidence>
<dbReference type="PROSITE" id="PS50850">
    <property type="entry name" value="MFS"/>
    <property type="match status" value="1"/>
</dbReference>
<evidence type="ECO:0000313" key="5">
    <source>
        <dbReference type="EnsemblMetazoa" id="CapteP154453"/>
    </source>
</evidence>
<comment type="subcellular location">
    <subcellularLocation>
        <location evidence="1">Membrane</location>
        <topology evidence="1">Multi-pass membrane protein</topology>
    </subcellularLocation>
</comment>
<dbReference type="HOGENOM" id="CLU_001265_59_1_1"/>
<feature type="transmembrane region" description="Helical" evidence="2">
    <location>
        <begin position="378"/>
        <end position="397"/>
    </location>
</feature>
<feature type="transmembrane region" description="Helical" evidence="2">
    <location>
        <begin position="136"/>
        <end position="157"/>
    </location>
</feature>
<dbReference type="InterPro" id="IPR050327">
    <property type="entry name" value="Proton-linked_MCT"/>
</dbReference>
<sequence length="459" mass="49462">MQRSEGEAHGERLLTKSDVANNSMTTVTSSVVDQGYAWVVLACCFGVQFIVGGVAMAGGVFVVEFRDAFGVSPGEASWVTAINTGIAFGCSPVGGILSTYFGHRWVILVGGLLTSLGLLLSAWAQTTFHLCLTYGLIAGGGIALQYSPSVSIVGLYFKERTALALGLTVSGTALGPLLSPLFLRYFIDLFTWRGALIAGAGIALHVCVLAALMFPQELFESSPARRQKLKLTRQDSTWREITSIDILKDPCFHLQFVNNLMWCIGVSPLWMLLPDYAIESGMTRAQSSLLISFTSLGNSIGRVLIAFLMNRFLNLNRFHAHNIAAIFGGVLMVIYSLTTSFVAFSSASLTIGLLFGLMVGSLPVVTTELYGADLLTNAFSYLMIADGLGFLVGPPISGELYKASSNYAIPFYFNAVIYSLSGVLLYFVLVIKREKQDPVLQLNVAENGDIVKLKTVDAA</sequence>
<feature type="transmembrane region" description="Helical" evidence="2">
    <location>
        <begin position="409"/>
        <end position="431"/>
    </location>
</feature>